<reference evidence="1" key="1">
    <citation type="submission" date="2016-01" db="EMBL/GenBank/DDBJ databases">
        <authorList>
            <person name="Regsiter A."/>
            <person name="william w."/>
        </authorList>
    </citation>
    <scope>NUCLEOTIDE SEQUENCE</scope>
    <source>
        <strain evidence="1">NCPPB 1641</strain>
    </source>
</reference>
<sequence>MRLYRYINKQFGLDAIRDQRLKVSRYSQLNDTSELSLCVKGPTNKKHQRQQVERFDNEGGLICMSGVFNSPLMWGQYADAHKGVALIFDADPEKWHPVIYTSTRPTLEMFGKVRYRELSKREMFAVGMMKSEEWIYENERRTHIPLDDALEEGDLHFASFETASVSLVGVLFGPRAAVTDEDLKITKHLKVGFMKQSDLSYKIILDVEKTMRHDNQVTMYDLLKDVYENA</sequence>
<evidence type="ECO:0000313" key="2">
    <source>
        <dbReference type="Proteomes" id="UP000192140"/>
    </source>
</evidence>
<protein>
    <recommendedName>
        <fullName evidence="3">DUF2971 domain-containing protein</fullName>
    </recommendedName>
</protein>
<proteinExistence type="predicted"/>
<dbReference type="Proteomes" id="UP000192140">
    <property type="component" value="Unassembled WGS sequence"/>
</dbReference>
<organism evidence="1 2">
    <name type="scientific">Agrobacterium deltaense NCPPB 1641</name>
    <dbReference type="NCBI Taxonomy" id="1183425"/>
    <lineage>
        <taxon>Bacteria</taxon>
        <taxon>Pseudomonadati</taxon>
        <taxon>Pseudomonadota</taxon>
        <taxon>Alphaproteobacteria</taxon>
        <taxon>Hyphomicrobiales</taxon>
        <taxon>Rhizobiaceae</taxon>
        <taxon>Rhizobium/Agrobacterium group</taxon>
        <taxon>Agrobacterium</taxon>
    </lineage>
</organism>
<accession>A0A1S7U333</accession>
<keyword evidence="2" id="KW-1185">Reference proteome</keyword>
<gene>
    <name evidence="1" type="ORF">AGR7A_Lc140043</name>
</gene>
<dbReference type="EMBL" id="FCNP01000035">
    <property type="protein sequence ID" value="CVI60977.1"/>
    <property type="molecule type" value="Genomic_DNA"/>
</dbReference>
<evidence type="ECO:0000313" key="1">
    <source>
        <dbReference type="EMBL" id="CVI60977.1"/>
    </source>
</evidence>
<evidence type="ECO:0008006" key="3">
    <source>
        <dbReference type="Google" id="ProtNLM"/>
    </source>
</evidence>
<name>A0A1S7U333_9HYPH</name>
<comment type="caution">
    <text evidence="1">The sequence shown here is derived from an EMBL/GenBank/DDBJ whole genome shotgun (WGS) entry which is preliminary data.</text>
</comment>
<dbReference type="AlphaFoldDB" id="A0A1S7U333"/>